<dbReference type="PROSITE" id="PS50132">
    <property type="entry name" value="RGS"/>
    <property type="match status" value="1"/>
</dbReference>
<dbReference type="InterPro" id="IPR018490">
    <property type="entry name" value="cNMP-bd_dom_sf"/>
</dbReference>
<dbReference type="SUPFAM" id="SSF51206">
    <property type="entry name" value="cAMP-binding domain-like"/>
    <property type="match status" value="2"/>
</dbReference>
<dbReference type="Gene3D" id="2.60.120.10">
    <property type="entry name" value="Jelly Rolls"/>
    <property type="match status" value="1"/>
</dbReference>
<evidence type="ECO:0000259" key="2">
    <source>
        <dbReference type="PROSITE" id="PS50042"/>
    </source>
</evidence>
<proteinExistence type="predicted"/>
<dbReference type="PANTHER" id="PTHR10845">
    <property type="entry name" value="REGULATOR OF G PROTEIN SIGNALING"/>
    <property type="match status" value="1"/>
</dbReference>
<dbReference type="Gene3D" id="1.10.167.10">
    <property type="entry name" value="Regulator of G-protein Signalling 4, domain 2"/>
    <property type="match status" value="1"/>
</dbReference>
<evidence type="ECO:0000256" key="1">
    <source>
        <dbReference type="SAM" id="MobiDB-lite"/>
    </source>
</evidence>
<feature type="region of interest" description="Disordered" evidence="1">
    <location>
        <begin position="645"/>
        <end position="674"/>
    </location>
</feature>
<gene>
    <name evidence="4" type="ORF">Ae201684_006163</name>
</gene>
<dbReference type="Proteomes" id="UP000481153">
    <property type="component" value="Unassembled WGS sequence"/>
</dbReference>
<keyword evidence="5" id="KW-1185">Reference proteome</keyword>
<feature type="compositionally biased region" description="Low complexity" evidence="1">
    <location>
        <begin position="650"/>
        <end position="659"/>
    </location>
</feature>
<evidence type="ECO:0008006" key="6">
    <source>
        <dbReference type="Google" id="ProtNLM"/>
    </source>
</evidence>
<name>A0A6G0XDQ5_9STRA</name>
<reference evidence="4 5" key="1">
    <citation type="submission" date="2019-07" db="EMBL/GenBank/DDBJ databases">
        <title>Genomics analysis of Aphanomyces spp. identifies a new class of oomycete effector associated with host adaptation.</title>
        <authorList>
            <person name="Gaulin E."/>
        </authorList>
    </citation>
    <scope>NUCLEOTIDE SEQUENCE [LARGE SCALE GENOMIC DNA]</scope>
    <source>
        <strain evidence="4 5">ATCC 201684</strain>
    </source>
</reference>
<feature type="compositionally biased region" description="Basic and acidic residues" evidence="1">
    <location>
        <begin position="664"/>
        <end position="674"/>
    </location>
</feature>
<dbReference type="InterPro" id="IPR036305">
    <property type="entry name" value="RGS_sf"/>
</dbReference>
<dbReference type="AlphaFoldDB" id="A0A6G0XDQ5"/>
<dbReference type="EMBL" id="VJMJ01000079">
    <property type="protein sequence ID" value="KAF0738187.1"/>
    <property type="molecule type" value="Genomic_DNA"/>
</dbReference>
<feature type="region of interest" description="Disordered" evidence="1">
    <location>
        <begin position="226"/>
        <end position="246"/>
    </location>
</feature>
<dbReference type="PANTHER" id="PTHR10845:SF192">
    <property type="entry name" value="DOUBLE HIT, ISOFORM B"/>
    <property type="match status" value="1"/>
</dbReference>
<evidence type="ECO:0000259" key="3">
    <source>
        <dbReference type="PROSITE" id="PS50132"/>
    </source>
</evidence>
<sequence>MVKRFRSTYLFLFRSGGTMGAGVGRPKVPAWLAFLFHDESATMNRKETLWAASMLAPLYSIRSLPSLAAVSKEIIVTPKTNSSDIIPSDMQLIFIYGGQLTATVLDLGTVTFTVERTRRLARKFSLTKQEASLANRLRTYAVDCEHVTEEVMLCRRYGVAPGMSTYLLRFVASKIRAHEVVVKSLIVTNVRIQVKLKAIALPPIVPSHPKGTTWGRFNSLVPMTPGRRTSVSPSNASLPPVRSGDPGHVPITDDCATILHRSPYFAGIHHADLRALADMGTISIVQEDAVVMHEKEDGGHEMFVVLAGDLRVCVRDPDTKVLKPVATLQSGSCMGEMTLLLRGPRTASVTAITKCMLVSIERSALMGFLRRQPNVEANLKRVLIDRLLQNAIETRVVPVFDAIHYSDLLQLAPHCFIEDHVARGTLLWPDTSERKTFRILLSGSFEVMTETAAGPTGVIKQSGCIGELVPGVDHLPPNTSVTTTSECTFLSLFPDTSLTHISPLAIAEAAIRWSQANCTVEQVLHHPDARQFYMRYLSSEFSEENLEFVIAVHAFKTSTTASWQDANAIVAEYIVETAPKQVNVEAKMREEVVAMLVHADEASALHIFDRAVDEITTLMRKDSFPRFKKTTFFRDMLAAFPLHDHTQHEAAPASSSPAPDTSQDDARTPSEIGKRFKHVLDQVFAHRETRRELNRGASGLSFSKAINSARHE</sequence>
<feature type="domain" description="Cyclic nucleotide-binding" evidence="2">
    <location>
        <begin position="264"/>
        <end position="369"/>
    </location>
</feature>
<dbReference type="InterPro" id="IPR014710">
    <property type="entry name" value="RmlC-like_jellyroll"/>
</dbReference>
<dbReference type="Pfam" id="PF00615">
    <property type="entry name" value="RGS"/>
    <property type="match status" value="1"/>
</dbReference>
<feature type="domain" description="RGS" evidence="3">
    <location>
        <begin position="519"/>
        <end position="637"/>
    </location>
</feature>
<dbReference type="SMART" id="SM00100">
    <property type="entry name" value="cNMP"/>
    <property type="match status" value="1"/>
</dbReference>
<dbReference type="CDD" id="cd00038">
    <property type="entry name" value="CAP_ED"/>
    <property type="match status" value="1"/>
</dbReference>
<comment type="caution">
    <text evidence="4">The sequence shown here is derived from an EMBL/GenBank/DDBJ whole genome shotgun (WGS) entry which is preliminary data.</text>
</comment>
<dbReference type="SUPFAM" id="SSF48097">
    <property type="entry name" value="Regulator of G-protein signaling, RGS"/>
    <property type="match status" value="1"/>
</dbReference>
<dbReference type="InterPro" id="IPR000595">
    <property type="entry name" value="cNMP-bd_dom"/>
</dbReference>
<organism evidence="4 5">
    <name type="scientific">Aphanomyces euteiches</name>
    <dbReference type="NCBI Taxonomy" id="100861"/>
    <lineage>
        <taxon>Eukaryota</taxon>
        <taxon>Sar</taxon>
        <taxon>Stramenopiles</taxon>
        <taxon>Oomycota</taxon>
        <taxon>Saprolegniomycetes</taxon>
        <taxon>Saprolegniales</taxon>
        <taxon>Verrucalvaceae</taxon>
        <taxon>Aphanomyces</taxon>
    </lineage>
</organism>
<evidence type="ECO:0000313" key="4">
    <source>
        <dbReference type="EMBL" id="KAF0738187.1"/>
    </source>
</evidence>
<evidence type="ECO:0000313" key="5">
    <source>
        <dbReference type="Proteomes" id="UP000481153"/>
    </source>
</evidence>
<feature type="compositionally biased region" description="Polar residues" evidence="1">
    <location>
        <begin position="227"/>
        <end position="237"/>
    </location>
</feature>
<dbReference type="SMART" id="SM00315">
    <property type="entry name" value="RGS"/>
    <property type="match status" value="1"/>
</dbReference>
<protein>
    <recommendedName>
        <fullName evidence="6">Cyclic nucleotide-binding domain-containing protein</fullName>
    </recommendedName>
</protein>
<dbReference type="VEuPathDB" id="FungiDB:AeMF1_011750"/>
<dbReference type="CDD" id="cd07440">
    <property type="entry name" value="RGS"/>
    <property type="match status" value="1"/>
</dbReference>
<accession>A0A6G0XDQ5</accession>
<dbReference type="PROSITE" id="PS50042">
    <property type="entry name" value="CNMP_BINDING_3"/>
    <property type="match status" value="1"/>
</dbReference>
<dbReference type="InterPro" id="IPR016137">
    <property type="entry name" value="RGS"/>
</dbReference>
<dbReference type="PRINTS" id="PR01301">
    <property type="entry name" value="RGSPROTEIN"/>
</dbReference>
<dbReference type="Pfam" id="PF00027">
    <property type="entry name" value="cNMP_binding"/>
    <property type="match status" value="1"/>
</dbReference>
<dbReference type="InterPro" id="IPR044926">
    <property type="entry name" value="RGS_subdomain_2"/>
</dbReference>